<evidence type="ECO:0000313" key="2">
    <source>
        <dbReference type="Proteomes" id="UP000607653"/>
    </source>
</evidence>
<name>A0A822YUQ8_NELNU</name>
<evidence type="ECO:0000313" key="1">
    <source>
        <dbReference type="EMBL" id="DAD35159.1"/>
    </source>
</evidence>
<organism evidence="1 2">
    <name type="scientific">Nelumbo nucifera</name>
    <name type="common">Sacred lotus</name>
    <dbReference type="NCBI Taxonomy" id="4432"/>
    <lineage>
        <taxon>Eukaryota</taxon>
        <taxon>Viridiplantae</taxon>
        <taxon>Streptophyta</taxon>
        <taxon>Embryophyta</taxon>
        <taxon>Tracheophyta</taxon>
        <taxon>Spermatophyta</taxon>
        <taxon>Magnoliopsida</taxon>
        <taxon>Proteales</taxon>
        <taxon>Nelumbonaceae</taxon>
        <taxon>Nelumbo</taxon>
    </lineage>
</organism>
<proteinExistence type="predicted"/>
<gene>
    <name evidence="1" type="ORF">HUJ06_005799</name>
</gene>
<accession>A0A822YUQ8</accession>
<keyword evidence="2" id="KW-1185">Reference proteome</keyword>
<dbReference type="EMBL" id="DUZY01000004">
    <property type="protein sequence ID" value="DAD35159.1"/>
    <property type="molecule type" value="Genomic_DNA"/>
</dbReference>
<protein>
    <submittedName>
        <fullName evidence="1">Uncharacterized protein</fullName>
    </submittedName>
</protein>
<comment type="caution">
    <text evidence="1">The sequence shown here is derived from an EMBL/GenBank/DDBJ whole genome shotgun (WGS) entry which is preliminary data.</text>
</comment>
<dbReference type="AlphaFoldDB" id="A0A822YUQ8"/>
<reference evidence="1 2" key="1">
    <citation type="journal article" date="2020" name="Mol. Biol. Evol.">
        <title>Distinct Expression and Methylation Patterns for Genes with Different Fates following a Single Whole-Genome Duplication in Flowering Plants.</title>
        <authorList>
            <person name="Shi T."/>
            <person name="Rahmani R.S."/>
            <person name="Gugger P.F."/>
            <person name="Wang M."/>
            <person name="Li H."/>
            <person name="Zhang Y."/>
            <person name="Li Z."/>
            <person name="Wang Q."/>
            <person name="Van de Peer Y."/>
            <person name="Marchal K."/>
            <person name="Chen J."/>
        </authorList>
    </citation>
    <scope>NUCLEOTIDE SEQUENCE [LARGE SCALE GENOMIC DNA]</scope>
    <source>
        <tissue evidence="1">Leaf</tissue>
    </source>
</reference>
<sequence length="67" mass="8060">MQELEAQNHLVFSLNFGRKCCCDLVKLEEESQKRMPLKEIATILKYVQNNEFMLWINNENLGFFSWF</sequence>
<dbReference type="Proteomes" id="UP000607653">
    <property type="component" value="Unassembled WGS sequence"/>
</dbReference>